<dbReference type="Proteomes" id="UP001499909">
    <property type="component" value="Unassembled WGS sequence"/>
</dbReference>
<accession>A0ABP7MG78</accession>
<name>A0ABP7MG78_9BACT</name>
<dbReference type="EMBL" id="BAABDH010000003">
    <property type="protein sequence ID" value="GAA3919732.1"/>
    <property type="molecule type" value="Genomic_DNA"/>
</dbReference>
<evidence type="ECO:0000313" key="2">
    <source>
        <dbReference type="Proteomes" id="UP001499909"/>
    </source>
</evidence>
<reference evidence="2" key="1">
    <citation type="journal article" date="2019" name="Int. J. Syst. Evol. Microbiol.">
        <title>The Global Catalogue of Microorganisms (GCM) 10K type strain sequencing project: providing services to taxonomists for standard genome sequencing and annotation.</title>
        <authorList>
            <consortium name="The Broad Institute Genomics Platform"/>
            <consortium name="The Broad Institute Genome Sequencing Center for Infectious Disease"/>
            <person name="Wu L."/>
            <person name="Ma J."/>
        </authorList>
    </citation>
    <scope>NUCLEOTIDE SEQUENCE [LARGE SCALE GENOMIC DNA]</scope>
    <source>
        <strain evidence="2">JCM 17214</strain>
    </source>
</reference>
<dbReference type="RefSeq" id="WP_345108972.1">
    <property type="nucleotide sequence ID" value="NZ_BAABDH010000003.1"/>
</dbReference>
<gene>
    <name evidence="1" type="ORF">GCM10022406_02740</name>
</gene>
<evidence type="ECO:0000313" key="1">
    <source>
        <dbReference type="EMBL" id="GAA3919732.1"/>
    </source>
</evidence>
<keyword evidence="2" id="KW-1185">Reference proteome</keyword>
<comment type="caution">
    <text evidence="1">The sequence shown here is derived from an EMBL/GenBank/DDBJ whole genome shotgun (WGS) entry which is preliminary data.</text>
</comment>
<sequence length="158" mass="17089">MPKGNNFTAPITEADLTAARAAIKALQGKLAFVPQQPESLLTSATISPERLPLADLVLQAAEQAPDVLRKTTDAEQLRTKVASYRALVALRNHLGTELTRLDNALNVLGSDVFFQVNNIHEDIEKDKGETTDLGELRQQINAYYARPGARKGGGSKPA</sequence>
<organism evidence="1 2">
    <name type="scientific">Hymenobacter algoricola</name>
    <dbReference type="NCBI Taxonomy" id="486267"/>
    <lineage>
        <taxon>Bacteria</taxon>
        <taxon>Pseudomonadati</taxon>
        <taxon>Bacteroidota</taxon>
        <taxon>Cytophagia</taxon>
        <taxon>Cytophagales</taxon>
        <taxon>Hymenobacteraceae</taxon>
        <taxon>Hymenobacter</taxon>
    </lineage>
</organism>
<protein>
    <submittedName>
        <fullName evidence="1">Uncharacterized protein</fullName>
    </submittedName>
</protein>
<proteinExistence type="predicted"/>